<dbReference type="InterPro" id="IPR005000">
    <property type="entry name" value="Aldolase/citrate-lyase_domain"/>
</dbReference>
<organism evidence="5 6">
    <name type="scientific">Streptomyces tremellae</name>
    <dbReference type="NCBI Taxonomy" id="1124239"/>
    <lineage>
        <taxon>Bacteria</taxon>
        <taxon>Bacillati</taxon>
        <taxon>Actinomycetota</taxon>
        <taxon>Actinomycetes</taxon>
        <taxon>Kitasatosporales</taxon>
        <taxon>Streptomycetaceae</taxon>
        <taxon>Streptomyces</taxon>
    </lineage>
</organism>
<dbReference type="Pfam" id="PF03328">
    <property type="entry name" value="HpcH_HpaI"/>
    <property type="match status" value="1"/>
</dbReference>
<comment type="caution">
    <text evidence="5">The sequence shown here is derived from an EMBL/GenBank/DDBJ whole genome shotgun (WGS) entry which is preliminary data.</text>
</comment>
<dbReference type="SUPFAM" id="SSF51621">
    <property type="entry name" value="Phosphoenolpyruvate/pyruvate domain"/>
    <property type="match status" value="1"/>
</dbReference>
<reference evidence="6" key="1">
    <citation type="journal article" date="2019" name="Int. J. Syst. Evol. Microbiol.">
        <title>The Global Catalogue of Microorganisms (GCM) 10K type strain sequencing project: providing services to taxonomists for standard genome sequencing and annotation.</title>
        <authorList>
            <consortium name="The Broad Institute Genomics Platform"/>
            <consortium name="The Broad Institute Genome Sequencing Center for Infectious Disease"/>
            <person name="Wu L."/>
            <person name="Ma J."/>
        </authorList>
    </citation>
    <scope>NUCLEOTIDE SEQUENCE [LARGE SCALE GENOMIC DNA]</scope>
    <source>
        <strain evidence="6">JCM 30846</strain>
    </source>
</reference>
<dbReference type="InterPro" id="IPR050251">
    <property type="entry name" value="HpcH-HpaI_aldolase"/>
</dbReference>
<feature type="domain" description="HpcH/HpaI aldolase/citrate lyase" evidence="4">
    <location>
        <begin position="62"/>
        <end position="242"/>
    </location>
</feature>
<dbReference type="InterPro" id="IPR015813">
    <property type="entry name" value="Pyrv/PenolPyrv_kinase-like_dom"/>
</dbReference>
<keyword evidence="2" id="KW-0479">Metal-binding</keyword>
<dbReference type="EMBL" id="BAABEP010000012">
    <property type="protein sequence ID" value="GAA3725515.1"/>
    <property type="molecule type" value="Genomic_DNA"/>
</dbReference>
<evidence type="ECO:0000256" key="1">
    <source>
        <dbReference type="ARBA" id="ARBA00005568"/>
    </source>
</evidence>
<dbReference type="InterPro" id="IPR040442">
    <property type="entry name" value="Pyrv_kinase-like_dom_sf"/>
</dbReference>
<dbReference type="Gene3D" id="3.20.20.60">
    <property type="entry name" value="Phosphoenolpyruvate-binding domains"/>
    <property type="match status" value="1"/>
</dbReference>
<comment type="similarity">
    <text evidence="1">Belongs to the HpcH/HpaI aldolase family.</text>
</comment>
<evidence type="ECO:0000313" key="5">
    <source>
        <dbReference type="EMBL" id="GAA3725515.1"/>
    </source>
</evidence>
<protein>
    <recommendedName>
        <fullName evidence="4">HpcH/HpaI aldolase/citrate lyase domain-containing protein</fullName>
    </recommendedName>
</protein>
<dbReference type="PANTHER" id="PTHR30502:SF0">
    <property type="entry name" value="PHOSPHOENOLPYRUVATE CARBOXYLASE FAMILY PROTEIN"/>
    <property type="match status" value="1"/>
</dbReference>
<evidence type="ECO:0000256" key="2">
    <source>
        <dbReference type="ARBA" id="ARBA00022723"/>
    </source>
</evidence>
<evidence type="ECO:0000313" key="6">
    <source>
        <dbReference type="Proteomes" id="UP001499884"/>
    </source>
</evidence>
<dbReference type="Proteomes" id="UP001499884">
    <property type="component" value="Unassembled WGS sequence"/>
</dbReference>
<evidence type="ECO:0000256" key="3">
    <source>
        <dbReference type="ARBA" id="ARBA00023239"/>
    </source>
</evidence>
<dbReference type="RefSeq" id="WP_345645206.1">
    <property type="nucleotide sequence ID" value="NZ_BAABEP010000012.1"/>
</dbReference>
<accession>A0ABP7EWC1</accession>
<keyword evidence="3" id="KW-0456">Lyase</keyword>
<name>A0ABP7EWC1_9ACTN</name>
<evidence type="ECO:0000259" key="4">
    <source>
        <dbReference type="Pfam" id="PF03328"/>
    </source>
</evidence>
<sequence length="263" mass="28895">MRQNPLRERFADGRPTIATRVMLPDPAITEAVGQTGVFDYVEFLAEYNAFTLHDLDNIGRAAELYGLGTMVKLDYEHSRYLAQRAVGSGFGGVLFADMRTREDVVRAVASVRPDTPGHGGAYGAAARRNARPDYGGGAAYITSVAETVVGVMVEKRESFDDLDALLSVPGIDFVQWGPTDFRMSSGRTTTEIDAVRSELFDACARNGVPARIELADLDEFSDLCARGFRHFSLGIDIELLFHSWKRLGTEARALLRTPKEVTP</sequence>
<gene>
    <name evidence="5" type="ORF">GCM10023082_24420</name>
</gene>
<keyword evidence="6" id="KW-1185">Reference proteome</keyword>
<proteinExistence type="inferred from homology"/>
<dbReference type="PANTHER" id="PTHR30502">
    <property type="entry name" value="2-KETO-3-DEOXY-L-RHAMNONATE ALDOLASE"/>
    <property type="match status" value="1"/>
</dbReference>